<evidence type="ECO:0000256" key="3">
    <source>
        <dbReference type="ARBA" id="ARBA00023163"/>
    </source>
</evidence>
<dbReference type="eggNOG" id="COG4977">
    <property type="taxonomic scope" value="Bacteria"/>
</dbReference>
<dbReference type="InterPro" id="IPR018060">
    <property type="entry name" value="HTH_AraC"/>
</dbReference>
<keyword evidence="2" id="KW-0238">DNA-binding</keyword>
<dbReference type="Gene3D" id="1.10.10.60">
    <property type="entry name" value="Homeodomain-like"/>
    <property type="match status" value="2"/>
</dbReference>
<evidence type="ECO:0000256" key="1">
    <source>
        <dbReference type="ARBA" id="ARBA00023015"/>
    </source>
</evidence>
<keyword evidence="1" id="KW-0805">Transcription regulation</keyword>
<dbReference type="GO" id="GO:0043565">
    <property type="term" value="F:sequence-specific DNA binding"/>
    <property type="evidence" value="ECO:0007669"/>
    <property type="project" value="InterPro"/>
</dbReference>
<reference evidence="5 6" key="1">
    <citation type="journal article" date="2015" name="Genome Announc.">
        <title>Genome Sequence of Mushroom Soft-Rot Pathogen Janthinobacterium agaricidamnosum.</title>
        <authorList>
            <person name="Graupner K."/>
            <person name="Lackner G."/>
            <person name="Hertweck C."/>
        </authorList>
    </citation>
    <scope>NUCLEOTIDE SEQUENCE [LARGE SCALE GENOMIC DNA]</scope>
    <source>
        <strain evidence="6">NBRC 102515 / DSM 9628</strain>
    </source>
</reference>
<dbReference type="SUPFAM" id="SSF46689">
    <property type="entry name" value="Homeodomain-like"/>
    <property type="match status" value="2"/>
</dbReference>
<dbReference type="PROSITE" id="PS01124">
    <property type="entry name" value="HTH_ARAC_FAMILY_2"/>
    <property type="match status" value="1"/>
</dbReference>
<protein>
    <submittedName>
        <fullName evidence="5">Bacterial regulatory helix-turn-helix s, AraC family protein</fullName>
    </submittedName>
</protein>
<dbReference type="Pfam" id="PF12833">
    <property type="entry name" value="HTH_18"/>
    <property type="match status" value="1"/>
</dbReference>
<keyword evidence="3" id="KW-0804">Transcription</keyword>
<dbReference type="InterPro" id="IPR020449">
    <property type="entry name" value="Tscrpt_reg_AraC-type_HTH"/>
</dbReference>
<organism evidence="5 6">
    <name type="scientific">Janthinobacterium agaricidamnosum NBRC 102515 = DSM 9628</name>
    <dbReference type="NCBI Taxonomy" id="1349767"/>
    <lineage>
        <taxon>Bacteria</taxon>
        <taxon>Pseudomonadati</taxon>
        <taxon>Pseudomonadota</taxon>
        <taxon>Betaproteobacteria</taxon>
        <taxon>Burkholderiales</taxon>
        <taxon>Oxalobacteraceae</taxon>
        <taxon>Janthinobacterium</taxon>
    </lineage>
</organism>
<dbReference type="SMART" id="SM00342">
    <property type="entry name" value="HTH_ARAC"/>
    <property type="match status" value="1"/>
</dbReference>
<dbReference type="AlphaFoldDB" id="W0V2Y6"/>
<dbReference type="GO" id="GO:0003700">
    <property type="term" value="F:DNA-binding transcription factor activity"/>
    <property type="evidence" value="ECO:0007669"/>
    <property type="project" value="InterPro"/>
</dbReference>
<dbReference type="OrthoDB" id="9816344at2"/>
<accession>W0V2Y6</accession>
<dbReference type="Proteomes" id="UP000027604">
    <property type="component" value="Chromosome I"/>
</dbReference>
<dbReference type="PRINTS" id="PR00032">
    <property type="entry name" value="HTHARAC"/>
</dbReference>
<dbReference type="KEGG" id="jag:GJA_1597"/>
<dbReference type="InterPro" id="IPR009057">
    <property type="entry name" value="Homeodomain-like_sf"/>
</dbReference>
<dbReference type="RefSeq" id="WP_038490559.1">
    <property type="nucleotide sequence ID" value="NZ_BCTH01000009.1"/>
</dbReference>
<evidence type="ECO:0000313" key="6">
    <source>
        <dbReference type="Proteomes" id="UP000027604"/>
    </source>
</evidence>
<dbReference type="PANTHER" id="PTHR46796:SF6">
    <property type="entry name" value="ARAC SUBFAMILY"/>
    <property type="match status" value="1"/>
</dbReference>
<dbReference type="HOGENOM" id="CLU_000445_88_4_4"/>
<dbReference type="STRING" id="1349767.GJA_1597"/>
<dbReference type="EMBL" id="HG322949">
    <property type="protein sequence ID" value="CDG82241.1"/>
    <property type="molecule type" value="Genomic_DNA"/>
</dbReference>
<evidence type="ECO:0000256" key="2">
    <source>
        <dbReference type="ARBA" id="ARBA00023125"/>
    </source>
</evidence>
<proteinExistence type="predicted"/>
<dbReference type="InterPro" id="IPR050204">
    <property type="entry name" value="AraC_XylS_family_regulators"/>
</dbReference>
<feature type="domain" description="HTH araC/xylS-type" evidence="4">
    <location>
        <begin position="194"/>
        <end position="292"/>
    </location>
</feature>
<dbReference type="PANTHER" id="PTHR46796">
    <property type="entry name" value="HTH-TYPE TRANSCRIPTIONAL ACTIVATOR RHAS-RELATED"/>
    <property type="match status" value="1"/>
</dbReference>
<dbReference type="PATRIC" id="fig|1349767.4.peg.3283"/>
<keyword evidence="6" id="KW-1185">Reference proteome</keyword>
<name>W0V2Y6_9BURK</name>
<sequence>MTETARIIALRDGIEAPLFNAQPIGRASPSPTLLVETHQLPTSDWQSHAIQPQVLTMFLRPGAMLHAQENGPVRRIPLVARSLALSLRQCQESIQWLEPAHFISVTLDDAVMAQASAALLDGRDFEALPAPGIRDDMLAALMHTLQLEQASGYSSGRLFTDGIEQAICARLVSQHGVRVPAAAIPGGLPAWQMRRITDFIQANLAQPIQLTDLAACAAYSPAHFSRLFQASFRTTPHQYVLQLRITQAQTLLRQRQYSVIEVGLLCGFTNPQHFSRTFHRLTGITPGAYRRGVQAKA</sequence>
<evidence type="ECO:0000313" key="5">
    <source>
        <dbReference type="EMBL" id="CDG82241.1"/>
    </source>
</evidence>
<gene>
    <name evidence="5" type="ORF">GJA_1597</name>
</gene>
<evidence type="ECO:0000259" key="4">
    <source>
        <dbReference type="PROSITE" id="PS01124"/>
    </source>
</evidence>